<evidence type="ECO:0000256" key="3">
    <source>
        <dbReference type="ARBA" id="ARBA00022801"/>
    </source>
</evidence>
<dbReference type="GO" id="GO:0110001">
    <property type="term" value="C:toxin-antitoxin complex"/>
    <property type="evidence" value="ECO:0007669"/>
    <property type="project" value="InterPro"/>
</dbReference>
<name>A0A921IQR0_9ACTN</name>
<gene>
    <name evidence="4" type="ORF">K8U80_02385</name>
</gene>
<evidence type="ECO:0000256" key="1">
    <source>
        <dbReference type="ARBA" id="ARBA00022649"/>
    </source>
</evidence>
<dbReference type="InterPro" id="IPR008201">
    <property type="entry name" value="HepT-like"/>
</dbReference>
<accession>A0A921IQR0</accession>
<evidence type="ECO:0000256" key="2">
    <source>
        <dbReference type="ARBA" id="ARBA00022722"/>
    </source>
</evidence>
<keyword evidence="2" id="KW-0540">Nuclease</keyword>
<reference evidence="4" key="2">
    <citation type="submission" date="2021-09" db="EMBL/GenBank/DDBJ databases">
        <authorList>
            <person name="Gilroy R."/>
        </authorList>
    </citation>
    <scope>NUCLEOTIDE SEQUENCE</scope>
    <source>
        <strain evidence="4">ChiGjej2B2-7701</strain>
    </source>
</reference>
<proteinExistence type="predicted"/>
<keyword evidence="1" id="KW-1277">Toxin-antitoxin system</keyword>
<dbReference type="Pfam" id="PF01934">
    <property type="entry name" value="HepT-like"/>
    <property type="match status" value="1"/>
</dbReference>
<evidence type="ECO:0000313" key="4">
    <source>
        <dbReference type="EMBL" id="HJG30225.1"/>
    </source>
</evidence>
<dbReference type="EMBL" id="DYVF01000020">
    <property type="protein sequence ID" value="HJG30225.1"/>
    <property type="molecule type" value="Genomic_DNA"/>
</dbReference>
<dbReference type="Proteomes" id="UP000746751">
    <property type="component" value="Unassembled WGS sequence"/>
</dbReference>
<evidence type="ECO:0000313" key="5">
    <source>
        <dbReference type="Proteomes" id="UP000746751"/>
    </source>
</evidence>
<dbReference type="AlphaFoldDB" id="A0A921IQR0"/>
<dbReference type="GO" id="GO:0016787">
    <property type="term" value="F:hydrolase activity"/>
    <property type="evidence" value="ECO:0007669"/>
    <property type="project" value="UniProtKB-KW"/>
</dbReference>
<keyword evidence="3" id="KW-0378">Hydrolase</keyword>
<reference evidence="4" key="1">
    <citation type="journal article" date="2021" name="PeerJ">
        <title>Extensive microbial diversity within the chicken gut microbiome revealed by metagenomics and culture.</title>
        <authorList>
            <person name="Gilroy R."/>
            <person name="Ravi A."/>
            <person name="Getino M."/>
            <person name="Pursley I."/>
            <person name="Horton D.L."/>
            <person name="Alikhan N.F."/>
            <person name="Baker D."/>
            <person name="Gharbi K."/>
            <person name="Hall N."/>
            <person name="Watson M."/>
            <person name="Adriaenssens E.M."/>
            <person name="Foster-Nyarko E."/>
            <person name="Jarju S."/>
            <person name="Secka A."/>
            <person name="Antonio M."/>
            <person name="Oren A."/>
            <person name="Chaudhuri R.R."/>
            <person name="La Ragione R."/>
            <person name="Hildebrand F."/>
            <person name="Pallen M.J."/>
        </authorList>
    </citation>
    <scope>NUCLEOTIDE SEQUENCE</scope>
    <source>
        <strain evidence="4">ChiGjej2B2-7701</strain>
    </source>
</reference>
<comment type="caution">
    <text evidence="4">The sequence shown here is derived from an EMBL/GenBank/DDBJ whole genome shotgun (WGS) entry which is preliminary data.</text>
</comment>
<protein>
    <submittedName>
        <fullName evidence="4">DUF86 domain-containing protein</fullName>
    </submittedName>
</protein>
<sequence length="119" mass="13960">MRRERQVPENARAFIIQKVIRNAELINRRIEENYITKDSYARSTDYQGLLTMPMLRICELVSEYTIVFEGIDPEYPWRDVAKMRSKIAHPYGGFDFDFVWEAIQVDLPGLVAVCKRAIC</sequence>
<organism evidence="4 5">
    <name type="scientific">Collinsella ihumii</name>
    <dbReference type="NCBI Taxonomy" id="1720204"/>
    <lineage>
        <taxon>Bacteria</taxon>
        <taxon>Bacillati</taxon>
        <taxon>Actinomycetota</taxon>
        <taxon>Coriobacteriia</taxon>
        <taxon>Coriobacteriales</taxon>
        <taxon>Coriobacteriaceae</taxon>
        <taxon>Collinsella</taxon>
    </lineage>
</organism>
<dbReference type="GO" id="GO:0004540">
    <property type="term" value="F:RNA nuclease activity"/>
    <property type="evidence" value="ECO:0007669"/>
    <property type="project" value="InterPro"/>
</dbReference>